<feature type="compositionally biased region" description="Basic and acidic residues" evidence="1">
    <location>
        <begin position="85"/>
        <end position="99"/>
    </location>
</feature>
<organism evidence="2 3">
    <name type="scientific">Eumeta variegata</name>
    <name type="common">Bagworm moth</name>
    <name type="synonym">Eumeta japonica</name>
    <dbReference type="NCBI Taxonomy" id="151549"/>
    <lineage>
        <taxon>Eukaryota</taxon>
        <taxon>Metazoa</taxon>
        <taxon>Ecdysozoa</taxon>
        <taxon>Arthropoda</taxon>
        <taxon>Hexapoda</taxon>
        <taxon>Insecta</taxon>
        <taxon>Pterygota</taxon>
        <taxon>Neoptera</taxon>
        <taxon>Endopterygota</taxon>
        <taxon>Lepidoptera</taxon>
        <taxon>Glossata</taxon>
        <taxon>Ditrysia</taxon>
        <taxon>Tineoidea</taxon>
        <taxon>Psychidae</taxon>
        <taxon>Oiketicinae</taxon>
        <taxon>Eumeta</taxon>
    </lineage>
</organism>
<comment type="caution">
    <text evidence="2">The sequence shown here is derived from an EMBL/GenBank/DDBJ whole genome shotgun (WGS) entry which is preliminary data.</text>
</comment>
<proteinExistence type="predicted"/>
<evidence type="ECO:0000256" key="1">
    <source>
        <dbReference type="SAM" id="MobiDB-lite"/>
    </source>
</evidence>
<accession>A0A4C1W6F2</accession>
<dbReference type="EMBL" id="BGZK01000477">
    <property type="protein sequence ID" value="GBP46122.1"/>
    <property type="molecule type" value="Genomic_DNA"/>
</dbReference>
<protein>
    <submittedName>
        <fullName evidence="2">Uncharacterized protein</fullName>
    </submittedName>
</protein>
<dbReference type="AlphaFoldDB" id="A0A4C1W6F2"/>
<sequence>MSMRLRAELRALTTARRKRLCAAGASGSVENEKFAKRCKNAPSRFQYSWPRCVFSFGLDKSEAAFFTSNAATETLRPSKSGRVQRTAERADKRQRTERDRQLISAAGRWDALEIAFRSTLLLTH</sequence>
<keyword evidence="3" id="KW-1185">Reference proteome</keyword>
<evidence type="ECO:0000313" key="2">
    <source>
        <dbReference type="EMBL" id="GBP46122.1"/>
    </source>
</evidence>
<dbReference type="Proteomes" id="UP000299102">
    <property type="component" value="Unassembled WGS sequence"/>
</dbReference>
<name>A0A4C1W6F2_EUMVA</name>
<reference evidence="2 3" key="1">
    <citation type="journal article" date="2019" name="Commun. Biol.">
        <title>The bagworm genome reveals a unique fibroin gene that provides high tensile strength.</title>
        <authorList>
            <person name="Kono N."/>
            <person name="Nakamura H."/>
            <person name="Ohtoshi R."/>
            <person name="Tomita M."/>
            <person name="Numata K."/>
            <person name="Arakawa K."/>
        </authorList>
    </citation>
    <scope>NUCLEOTIDE SEQUENCE [LARGE SCALE GENOMIC DNA]</scope>
</reference>
<gene>
    <name evidence="2" type="ORF">EVAR_26567_1</name>
</gene>
<evidence type="ECO:0000313" key="3">
    <source>
        <dbReference type="Proteomes" id="UP000299102"/>
    </source>
</evidence>
<feature type="region of interest" description="Disordered" evidence="1">
    <location>
        <begin position="76"/>
        <end position="99"/>
    </location>
</feature>